<evidence type="ECO:0000256" key="1">
    <source>
        <dbReference type="SAM" id="Phobius"/>
    </source>
</evidence>
<keyword evidence="3" id="KW-1185">Reference proteome</keyword>
<sequence>MMDPWVTGHGGNAFSPVVRDFQQARLLKSATLEVNMPLRIALFVFLFLLLPLAHAAERVERRVEVLATTRIAEANSELRFESGSVLAVPLDRIEIIDLQHPARPPRRSLKLAPAGSGVVLDLRHDETGALRFGRVFLTRDRASAEAFLAQEFRRDQVTQESP</sequence>
<protein>
    <submittedName>
        <fullName evidence="2">Uncharacterized protein</fullName>
    </submittedName>
</protein>
<proteinExistence type="predicted"/>
<organism evidence="2 3">
    <name type="scientific">Ahniella affigens</name>
    <dbReference type="NCBI Taxonomy" id="2021234"/>
    <lineage>
        <taxon>Bacteria</taxon>
        <taxon>Pseudomonadati</taxon>
        <taxon>Pseudomonadota</taxon>
        <taxon>Gammaproteobacteria</taxon>
        <taxon>Lysobacterales</taxon>
        <taxon>Rhodanobacteraceae</taxon>
        <taxon>Ahniella</taxon>
    </lineage>
</organism>
<dbReference type="AlphaFoldDB" id="A0A2P1PU63"/>
<evidence type="ECO:0000313" key="2">
    <source>
        <dbReference type="EMBL" id="AVP98371.1"/>
    </source>
</evidence>
<keyword evidence="1" id="KW-0812">Transmembrane</keyword>
<name>A0A2P1PU63_9GAMM</name>
<gene>
    <name evidence="2" type="ORF">C7S18_14770</name>
</gene>
<dbReference type="EMBL" id="CP027860">
    <property type="protein sequence ID" value="AVP98371.1"/>
    <property type="molecule type" value="Genomic_DNA"/>
</dbReference>
<reference evidence="2 3" key="1">
    <citation type="submission" date="2018-03" db="EMBL/GenBank/DDBJ databases">
        <title>Ahniella affigens gen. nov., sp. nov., a gammaproteobacterium isolated from sandy soil near a stream.</title>
        <authorList>
            <person name="Ko Y."/>
            <person name="Kim J.-H."/>
        </authorList>
    </citation>
    <scope>NUCLEOTIDE SEQUENCE [LARGE SCALE GENOMIC DNA]</scope>
    <source>
        <strain evidence="2 3">D13</strain>
    </source>
</reference>
<reference evidence="2 3" key="2">
    <citation type="submission" date="2018-03" db="EMBL/GenBank/DDBJ databases">
        <authorList>
            <person name="Keele B.F."/>
        </authorList>
    </citation>
    <scope>NUCLEOTIDE SEQUENCE [LARGE SCALE GENOMIC DNA]</scope>
    <source>
        <strain evidence="2 3">D13</strain>
    </source>
</reference>
<dbReference type="Proteomes" id="UP000241074">
    <property type="component" value="Chromosome"/>
</dbReference>
<feature type="transmembrane region" description="Helical" evidence="1">
    <location>
        <begin position="36"/>
        <end position="53"/>
    </location>
</feature>
<accession>A0A2P1PU63</accession>
<evidence type="ECO:0000313" key="3">
    <source>
        <dbReference type="Proteomes" id="UP000241074"/>
    </source>
</evidence>
<keyword evidence="1" id="KW-0472">Membrane</keyword>
<keyword evidence="1" id="KW-1133">Transmembrane helix</keyword>
<dbReference type="RefSeq" id="WP_106892292.1">
    <property type="nucleotide sequence ID" value="NZ_CP027860.1"/>
</dbReference>
<dbReference type="KEGG" id="xba:C7S18_14770"/>